<dbReference type="FunFam" id="3.40.630.30:FF:000064">
    <property type="entry name" value="GNAT family acetyltransferase"/>
    <property type="match status" value="1"/>
</dbReference>
<name>A0A6A4X229_AMPAM</name>
<dbReference type="Pfam" id="PF00583">
    <property type="entry name" value="Acetyltransf_1"/>
    <property type="match status" value="1"/>
</dbReference>
<dbReference type="CDD" id="cd04301">
    <property type="entry name" value="NAT_SF"/>
    <property type="match status" value="1"/>
</dbReference>
<dbReference type="EMBL" id="VIIS01000099">
    <property type="protein sequence ID" value="KAF0313325.1"/>
    <property type="molecule type" value="Genomic_DNA"/>
</dbReference>
<dbReference type="Gene3D" id="3.40.630.30">
    <property type="match status" value="1"/>
</dbReference>
<keyword evidence="3" id="KW-0012">Acyltransferase</keyword>
<protein>
    <submittedName>
        <fullName evidence="5">Diamine acetyltransferase 1</fullName>
    </submittedName>
</protein>
<dbReference type="OrthoDB" id="7305308at2759"/>
<dbReference type="InterPro" id="IPR051016">
    <property type="entry name" value="Diverse_Substrate_AcTransf"/>
</dbReference>
<feature type="domain" description="N-acetyltransferase" evidence="4">
    <location>
        <begin position="13"/>
        <end position="180"/>
    </location>
</feature>
<proteinExistence type="inferred from homology"/>
<gene>
    <name evidence="5" type="primary">SAT1</name>
    <name evidence="5" type="ORF">FJT64_016145</name>
</gene>
<reference evidence="5 6" key="1">
    <citation type="submission" date="2019-07" db="EMBL/GenBank/DDBJ databases">
        <title>Draft genome assembly of a fouling barnacle, Amphibalanus amphitrite (Darwin, 1854): The first reference genome for Thecostraca.</title>
        <authorList>
            <person name="Kim W."/>
        </authorList>
    </citation>
    <scope>NUCLEOTIDE SEQUENCE [LARGE SCALE GENOMIC DNA]</scope>
    <source>
        <strain evidence="5">SNU_AA5</strain>
        <tissue evidence="5">Soma without cirri and trophi</tissue>
    </source>
</reference>
<dbReference type="Proteomes" id="UP000440578">
    <property type="component" value="Unassembled WGS sequence"/>
</dbReference>
<accession>A0A6A4X229</accession>
<evidence type="ECO:0000256" key="3">
    <source>
        <dbReference type="ARBA" id="ARBA00023315"/>
    </source>
</evidence>
<sequence>MSDGAAGQSEPTVVIRPAVVTDCVQLHANLEAINLFEKRDMTLPQLSVADLERDGFGPERVFWALVADRGGELIGHAIYTLNWAGYDGIGRCLFLADLFVRESARRLGVGRRLMRALAAAAVRRGAPHIDFTVYGWNEPALRFYRSLGGRSATDNDQLTCYYCDQTAVRRLAAEHEKEVSAADSAAH</sequence>
<dbReference type="SUPFAM" id="SSF55729">
    <property type="entry name" value="Acyl-CoA N-acyltransferases (Nat)"/>
    <property type="match status" value="1"/>
</dbReference>
<evidence type="ECO:0000256" key="1">
    <source>
        <dbReference type="ARBA" id="ARBA00008694"/>
    </source>
</evidence>
<dbReference type="InterPro" id="IPR000182">
    <property type="entry name" value="GNAT_dom"/>
</dbReference>
<evidence type="ECO:0000256" key="2">
    <source>
        <dbReference type="ARBA" id="ARBA00022679"/>
    </source>
</evidence>
<dbReference type="PANTHER" id="PTHR10545">
    <property type="entry name" value="DIAMINE N-ACETYLTRANSFERASE"/>
    <property type="match status" value="1"/>
</dbReference>
<evidence type="ECO:0000313" key="5">
    <source>
        <dbReference type="EMBL" id="KAF0313325.1"/>
    </source>
</evidence>
<evidence type="ECO:0000259" key="4">
    <source>
        <dbReference type="PROSITE" id="PS51186"/>
    </source>
</evidence>
<keyword evidence="6" id="KW-1185">Reference proteome</keyword>
<dbReference type="AlphaFoldDB" id="A0A6A4X229"/>
<evidence type="ECO:0000313" key="6">
    <source>
        <dbReference type="Proteomes" id="UP000440578"/>
    </source>
</evidence>
<dbReference type="PROSITE" id="PS51186">
    <property type="entry name" value="GNAT"/>
    <property type="match status" value="1"/>
</dbReference>
<comment type="similarity">
    <text evidence="1">Belongs to the acetyltransferase family.</text>
</comment>
<keyword evidence="2 5" id="KW-0808">Transferase</keyword>
<dbReference type="InterPro" id="IPR016181">
    <property type="entry name" value="Acyl_CoA_acyltransferase"/>
</dbReference>
<organism evidence="5 6">
    <name type="scientific">Amphibalanus amphitrite</name>
    <name type="common">Striped barnacle</name>
    <name type="synonym">Balanus amphitrite</name>
    <dbReference type="NCBI Taxonomy" id="1232801"/>
    <lineage>
        <taxon>Eukaryota</taxon>
        <taxon>Metazoa</taxon>
        <taxon>Ecdysozoa</taxon>
        <taxon>Arthropoda</taxon>
        <taxon>Crustacea</taxon>
        <taxon>Multicrustacea</taxon>
        <taxon>Cirripedia</taxon>
        <taxon>Thoracica</taxon>
        <taxon>Thoracicalcarea</taxon>
        <taxon>Balanomorpha</taxon>
        <taxon>Balanoidea</taxon>
        <taxon>Balanidae</taxon>
        <taxon>Amphibalaninae</taxon>
        <taxon>Amphibalanus</taxon>
    </lineage>
</organism>
<comment type="caution">
    <text evidence="5">The sequence shown here is derived from an EMBL/GenBank/DDBJ whole genome shotgun (WGS) entry which is preliminary data.</text>
</comment>
<dbReference type="GO" id="GO:0008080">
    <property type="term" value="F:N-acetyltransferase activity"/>
    <property type="evidence" value="ECO:0007669"/>
    <property type="project" value="UniProtKB-ARBA"/>
</dbReference>
<dbReference type="PANTHER" id="PTHR10545:SF29">
    <property type="entry name" value="GH14572P-RELATED"/>
    <property type="match status" value="1"/>
</dbReference>